<evidence type="ECO:0000256" key="1">
    <source>
        <dbReference type="SAM" id="MobiDB-lite"/>
    </source>
</evidence>
<dbReference type="OrthoDB" id="4741753at2"/>
<dbReference type="NCBIfam" id="TIGR00996">
    <property type="entry name" value="Mtu_fam_mce"/>
    <property type="match status" value="1"/>
</dbReference>
<dbReference type="InterPro" id="IPR024516">
    <property type="entry name" value="Mce_C"/>
</dbReference>
<dbReference type="EMBL" id="FOZX01000003">
    <property type="protein sequence ID" value="SFS63163.1"/>
    <property type="molecule type" value="Genomic_DNA"/>
</dbReference>
<dbReference type="Proteomes" id="UP000198852">
    <property type="component" value="Unassembled WGS sequence"/>
</dbReference>
<dbReference type="InterPro" id="IPR003399">
    <property type="entry name" value="Mce/MlaD"/>
</dbReference>
<keyword evidence="5" id="KW-1185">Reference proteome</keyword>
<name>A0A1I6REN1_9PSEU</name>
<dbReference type="InterPro" id="IPR052336">
    <property type="entry name" value="MlaD_Phospholipid_Transporter"/>
</dbReference>
<sequence length="378" mass="40070">MVARKVKVQLALFLVIAVVGVGFVGGRYAGLDRFFGSNGYPVTVQLAESGGLFTNSEVSYRGVAIGRVTALRLTHDGINAELHINDDAPEIPADARAVVANRSAVGEQYVDLQPQRRGEPYLRAGSVIPVERTAIPPAPESLLVNVDRLVAGVPTDQLRTVVTEVGTAFDGTGPHLQKLLDTTSSFTAAAQQNLPQTTGLLDHSDVVLRTQQEQAQNLTEFSTGLRQISEQLKQSDPDLRKAIQEAPGAATEAQELTKSMGTDFGIVAANLLTTMQLTSVRQPALEQTLVALPMISAFTHTLSPDGTGRLGLVLNVFNPPSCTKGYEGTPRKYGSDTSEGPTNSDLRCDEPAGSPTGVRGSQNAIRYPVPAPVAPPAP</sequence>
<dbReference type="PANTHER" id="PTHR33371">
    <property type="entry name" value="INTERMEMBRANE PHOSPHOLIPID TRANSPORT SYSTEM BINDING PROTEIN MLAD-RELATED"/>
    <property type="match status" value="1"/>
</dbReference>
<gene>
    <name evidence="4" type="ORF">SAMN05660874_02142</name>
</gene>
<accession>A0A1I6REN1</accession>
<evidence type="ECO:0000259" key="2">
    <source>
        <dbReference type="Pfam" id="PF02470"/>
    </source>
</evidence>
<dbReference type="Pfam" id="PF02470">
    <property type="entry name" value="MlaD"/>
    <property type="match status" value="1"/>
</dbReference>
<dbReference type="InterPro" id="IPR005693">
    <property type="entry name" value="Mce"/>
</dbReference>
<evidence type="ECO:0000313" key="5">
    <source>
        <dbReference type="Proteomes" id="UP000198852"/>
    </source>
</evidence>
<evidence type="ECO:0000313" key="4">
    <source>
        <dbReference type="EMBL" id="SFS63163.1"/>
    </source>
</evidence>
<feature type="domain" description="Mce/MlaD" evidence="2">
    <location>
        <begin position="38"/>
        <end position="114"/>
    </location>
</feature>
<dbReference type="AlphaFoldDB" id="A0A1I6REN1"/>
<protein>
    <submittedName>
        <fullName evidence="4">Phospholipid/cholesterol/gamma-HCH transport system substrate-binding protein</fullName>
    </submittedName>
</protein>
<feature type="domain" description="Mammalian cell entry C-terminal" evidence="3">
    <location>
        <begin position="122"/>
        <end position="292"/>
    </location>
</feature>
<dbReference type="PANTHER" id="PTHR33371:SF16">
    <property type="entry name" value="MCE-FAMILY PROTEIN MCE3F"/>
    <property type="match status" value="1"/>
</dbReference>
<dbReference type="STRING" id="95161.SAMN05660874_02142"/>
<proteinExistence type="predicted"/>
<feature type="compositionally biased region" description="Polar residues" evidence="1">
    <location>
        <begin position="335"/>
        <end position="345"/>
    </location>
</feature>
<feature type="compositionally biased region" description="Pro residues" evidence="1">
    <location>
        <begin position="369"/>
        <end position="378"/>
    </location>
</feature>
<organism evidence="4 5">
    <name type="scientific">Saccharopolyspora flava</name>
    <dbReference type="NCBI Taxonomy" id="95161"/>
    <lineage>
        <taxon>Bacteria</taxon>
        <taxon>Bacillati</taxon>
        <taxon>Actinomycetota</taxon>
        <taxon>Actinomycetes</taxon>
        <taxon>Pseudonocardiales</taxon>
        <taxon>Pseudonocardiaceae</taxon>
        <taxon>Saccharopolyspora</taxon>
    </lineage>
</organism>
<feature type="region of interest" description="Disordered" evidence="1">
    <location>
        <begin position="324"/>
        <end position="378"/>
    </location>
</feature>
<dbReference type="RefSeq" id="WP_093415841.1">
    <property type="nucleotide sequence ID" value="NZ_FOZX01000003.1"/>
</dbReference>
<dbReference type="Pfam" id="PF11887">
    <property type="entry name" value="Mce4_CUP1"/>
    <property type="match status" value="1"/>
</dbReference>
<reference evidence="5" key="1">
    <citation type="submission" date="2016-10" db="EMBL/GenBank/DDBJ databases">
        <authorList>
            <person name="Varghese N."/>
            <person name="Submissions S."/>
        </authorList>
    </citation>
    <scope>NUCLEOTIDE SEQUENCE [LARGE SCALE GENOMIC DNA]</scope>
    <source>
        <strain evidence="5">DSM 44771</strain>
    </source>
</reference>
<evidence type="ECO:0000259" key="3">
    <source>
        <dbReference type="Pfam" id="PF11887"/>
    </source>
</evidence>
<dbReference type="GO" id="GO:0005576">
    <property type="term" value="C:extracellular region"/>
    <property type="evidence" value="ECO:0007669"/>
    <property type="project" value="TreeGrafter"/>
</dbReference>